<sequence length="104" mass="12028">MSSGIGSSENEVFMAKKWSDTGTEMLISLYDENELLWNIRSAEYRNRVKKHEEFKRIGETINFDTNEVARKIHNLRNQFNQELKKLKQRKSASGADEVYASAGL</sequence>
<dbReference type="SMART" id="SM00595">
    <property type="entry name" value="MADF"/>
    <property type="match status" value="1"/>
</dbReference>
<dbReference type="InterPro" id="IPR006578">
    <property type="entry name" value="MADF-dom"/>
</dbReference>
<reference evidence="2" key="1">
    <citation type="journal article" date="2021" name="Sci. Adv.">
        <title>The American lobster genome reveals insights on longevity, neural, and immune adaptations.</title>
        <authorList>
            <person name="Polinski J.M."/>
            <person name="Zimin A.V."/>
            <person name="Clark K.F."/>
            <person name="Kohn A.B."/>
            <person name="Sadowski N."/>
            <person name="Timp W."/>
            <person name="Ptitsyn A."/>
            <person name="Khanna P."/>
            <person name="Romanova D.Y."/>
            <person name="Williams P."/>
            <person name="Greenwood S.J."/>
            <person name="Moroz L.L."/>
            <person name="Walt D.R."/>
            <person name="Bodnar A.G."/>
        </authorList>
    </citation>
    <scope>NUCLEOTIDE SEQUENCE</scope>
    <source>
        <strain evidence="2">GMGI-L3</strain>
    </source>
</reference>
<dbReference type="PANTHER" id="PTHR21505:SF12">
    <property type="entry name" value="MADF DOMAIN-CONTAINING PROTEIN-RELATED"/>
    <property type="match status" value="1"/>
</dbReference>
<evidence type="ECO:0000313" key="2">
    <source>
        <dbReference type="EMBL" id="KAG7171984.1"/>
    </source>
</evidence>
<dbReference type="PANTHER" id="PTHR21505">
    <property type="entry name" value="MADF DOMAIN-CONTAINING PROTEIN-RELATED"/>
    <property type="match status" value="1"/>
</dbReference>
<accession>A0A8J5N2L4</accession>
<feature type="domain" description="MADF" evidence="1">
    <location>
        <begin position="25"/>
        <end position="104"/>
    </location>
</feature>
<evidence type="ECO:0000259" key="1">
    <source>
        <dbReference type="PROSITE" id="PS51029"/>
    </source>
</evidence>
<keyword evidence="3" id="KW-1185">Reference proteome</keyword>
<protein>
    <submittedName>
        <fullName evidence="2">Putative Alcohol dehydrogenase transcription factor Myb/SANT-like-containing protein 19</fullName>
    </submittedName>
</protein>
<dbReference type="Pfam" id="PF10545">
    <property type="entry name" value="MADF_DNA_bdg"/>
    <property type="match status" value="1"/>
</dbReference>
<dbReference type="EMBL" id="JAHLQT010011632">
    <property type="protein sequence ID" value="KAG7171984.1"/>
    <property type="molecule type" value="Genomic_DNA"/>
</dbReference>
<organism evidence="2 3">
    <name type="scientific">Homarus americanus</name>
    <name type="common">American lobster</name>
    <dbReference type="NCBI Taxonomy" id="6706"/>
    <lineage>
        <taxon>Eukaryota</taxon>
        <taxon>Metazoa</taxon>
        <taxon>Ecdysozoa</taxon>
        <taxon>Arthropoda</taxon>
        <taxon>Crustacea</taxon>
        <taxon>Multicrustacea</taxon>
        <taxon>Malacostraca</taxon>
        <taxon>Eumalacostraca</taxon>
        <taxon>Eucarida</taxon>
        <taxon>Decapoda</taxon>
        <taxon>Pleocyemata</taxon>
        <taxon>Astacidea</taxon>
        <taxon>Nephropoidea</taxon>
        <taxon>Nephropidae</taxon>
        <taxon>Homarus</taxon>
    </lineage>
</organism>
<proteinExistence type="predicted"/>
<name>A0A8J5N2L4_HOMAM</name>
<comment type="caution">
    <text evidence="2">The sequence shown here is derived from an EMBL/GenBank/DDBJ whole genome shotgun (WGS) entry which is preliminary data.</text>
</comment>
<dbReference type="Proteomes" id="UP000747542">
    <property type="component" value="Unassembled WGS sequence"/>
</dbReference>
<gene>
    <name evidence="2" type="ORF">Hamer_G000944</name>
</gene>
<dbReference type="PROSITE" id="PS51029">
    <property type="entry name" value="MADF"/>
    <property type="match status" value="1"/>
</dbReference>
<evidence type="ECO:0000313" key="3">
    <source>
        <dbReference type="Proteomes" id="UP000747542"/>
    </source>
</evidence>
<dbReference type="AlphaFoldDB" id="A0A8J5N2L4"/>